<dbReference type="CDD" id="cd06661">
    <property type="entry name" value="GGCT_like"/>
    <property type="match status" value="1"/>
</dbReference>
<organism evidence="4 5">
    <name type="scientific">Wallemia hederae</name>
    <dbReference type="NCBI Taxonomy" id="1540922"/>
    <lineage>
        <taxon>Eukaryota</taxon>
        <taxon>Fungi</taxon>
        <taxon>Dikarya</taxon>
        <taxon>Basidiomycota</taxon>
        <taxon>Wallemiomycotina</taxon>
        <taxon>Wallemiomycetes</taxon>
        <taxon>Wallemiales</taxon>
        <taxon>Wallemiaceae</taxon>
        <taxon>Wallemia</taxon>
    </lineage>
</organism>
<dbReference type="AlphaFoldDB" id="A0A4T0FF33"/>
<dbReference type="InterPro" id="IPR015424">
    <property type="entry name" value="PyrdxlP-dep_Trfase"/>
</dbReference>
<dbReference type="SUPFAM" id="SSF110857">
    <property type="entry name" value="Gamma-glutamyl cyclotransferase-like"/>
    <property type="match status" value="1"/>
</dbReference>
<evidence type="ECO:0000256" key="1">
    <source>
        <dbReference type="ARBA" id="ARBA00022898"/>
    </source>
</evidence>
<dbReference type="Proteomes" id="UP000310189">
    <property type="component" value="Unassembled WGS sequence"/>
</dbReference>
<dbReference type="InterPro" id="IPR036568">
    <property type="entry name" value="GGCT-like_sf"/>
</dbReference>
<gene>
    <name evidence="4" type="ORF">E3P99_03541</name>
</gene>
<dbReference type="InterPro" id="IPR000192">
    <property type="entry name" value="Aminotrans_V_dom"/>
</dbReference>
<feature type="domain" description="Gamma-glutamylcyclotransferase AIG2-like" evidence="3">
    <location>
        <begin position="16"/>
        <end position="154"/>
    </location>
</feature>
<keyword evidence="1" id="KW-0663">Pyridoxal phosphate</keyword>
<evidence type="ECO:0000313" key="4">
    <source>
        <dbReference type="EMBL" id="TIA86917.1"/>
    </source>
</evidence>
<evidence type="ECO:0000313" key="5">
    <source>
        <dbReference type="Proteomes" id="UP000310189"/>
    </source>
</evidence>
<dbReference type="InterPro" id="IPR015422">
    <property type="entry name" value="PyrdxlP-dep_Trfase_small"/>
</dbReference>
<dbReference type="Gene3D" id="3.40.640.10">
    <property type="entry name" value="Type I PLP-dependent aspartate aminotransferase-like (Major domain)"/>
    <property type="match status" value="1"/>
</dbReference>
<reference evidence="4 5" key="1">
    <citation type="submission" date="2019-03" db="EMBL/GenBank/DDBJ databases">
        <title>Sequencing 23 genomes of Wallemia ichthyophaga.</title>
        <authorList>
            <person name="Gostincar C."/>
        </authorList>
    </citation>
    <scope>NUCLEOTIDE SEQUENCE [LARGE SCALE GENOMIC DNA]</scope>
    <source>
        <strain evidence="4 5">EXF-5753</strain>
    </source>
</reference>
<dbReference type="PANTHER" id="PTHR43092:SF2">
    <property type="entry name" value="HERCYNYLCYSTEINE SULFOXIDE LYASE"/>
    <property type="match status" value="1"/>
</dbReference>
<feature type="domain" description="Aminotransferase class V" evidence="2">
    <location>
        <begin position="250"/>
        <end position="558"/>
    </location>
</feature>
<dbReference type="SUPFAM" id="SSF53383">
    <property type="entry name" value="PLP-dependent transferases"/>
    <property type="match status" value="1"/>
</dbReference>
<dbReference type="Gene3D" id="3.90.1150.10">
    <property type="entry name" value="Aspartate Aminotransferase, domain 1"/>
    <property type="match status" value="1"/>
</dbReference>
<dbReference type="EMBL" id="SPNW01000072">
    <property type="protein sequence ID" value="TIA86917.1"/>
    <property type="molecule type" value="Genomic_DNA"/>
</dbReference>
<evidence type="ECO:0000259" key="2">
    <source>
        <dbReference type="Pfam" id="PF00266"/>
    </source>
</evidence>
<accession>A0A4T0FF33</accession>
<evidence type="ECO:0008006" key="6">
    <source>
        <dbReference type="Google" id="ProtNLM"/>
    </source>
</evidence>
<protein>
    <recommendedName>
        <fullName evidence="6">Gamma-glutamylcyclotransferase AIG2-like domain-containing protein</fullName>
    </recommendedName>
</protein>
<dbReference type="Pfam" id="PF00266">
    <property type="entry name" value="Aminotran_5"/>
    <property type="match status" value="1"/>
</dbReference>
<dbReference type="Gene3D" id="3.10.490.10">
    <property type="entry name" value="Gamma-glutamyl cyclotransferase-like"/>
    <property type="match status" value="1"/>
</dbReference>
<dbReference type="PANTHER" id="PTHR43092">
    <property type="entry name" value="L-CYSTEINE DESULFHYDRASE"/>
    <property type="match status" value="1"/>
</dbReference>
<dbReference type="InterPro" id="IPR009288">
    <property type="entry name" value="AIG2-like_dom"/>
</dbReference>
<proteinExistence type="predicted"/>
<evidence type="ECO:0000259" key="3">
    <source>
        <dbReference type="Pfam" id="PF06094"/>
    </source>
</evidence>
<dbReference type="OrthoDB" id="5978656at2759"/>
<keyword evidence="5" id="KW-1185">Reference proteome</keyword>
<dbReference type="Pfam" id="PF06094">
    <property type="entry name" value="GGACT"/>
    <property type="match status" value="1"/>
</dbReference>
<name>A0A4T0FF33_9BASI</name>
<comment type="caution">
    <text evidence="4">The sequence shown here is derived from an EMBL/GenBank/DDBJ whole genome shotgun (WGS) entry which is preliminary data.</text>
</comment>
<dbReference type="InterPro" id="IPR015421">
    <property type="entry name" value="PyrdxlP-dep_Trfase_major"/>
</dbReference>
<sequence length="631" mass="71445">MTEQAGSEAAGTRTILCYGTLMVPQILKKVLNLDSTAQLTISNALLPGYTRHHVIGEDYPAITTDGEAILQRPLTREESTVRGALIEGLTDEHVHLLDRFEGYEYDRIHTKALRVTSQEICTEQWKPSTNVAEDVIDDVDCEVYVWRDGSDRLDKTLWTFDAFIKEKLHRWVKVDDAKADNSAVEEAAAQLRETNFAFLRDERRFEGSDSGSRTQTPRPRVSDFGRERRQDFCMSDDYVNLNHGSFGTVPRHVMLSSRKLQDKIEANPDLWYVEAEYEAPLNKARRRLSKLVRCDTDDLVFVPNATHGVSQILANVKFNPEDEIFVFSSTYPSCLNACRSVLDSNTGLRMTIIPLTFPTTHEDIVADFETTLMASASPKLALIDAISSKPGCRLPWQRLVEVCRKNHVLSLVDAAQEIGHQDVGLTEAQPDFWVSNCHKWLYTQRGCAVMYVAKENQKLFRSSMPTGPYYNSPDVTGSGRGHTFADMHSWSGTVDLTPYLSVNAALDYRESIGGEARINQYCRSLAIQSGKALAELWGTCILDNDAYELTSNMVNVKLPLELSQLPSDTNINDLSKHIQRQLMHSPNKRYSVSIYQHDFALWARISAQIYVSYEDIVFDFGYRVLDICKDY</sequence>
<dbReference type="InterPro" id="IPR013024">
    <property type="entry name" value="GGCT-like"/>
</dbReference>